<name>A0AAV7WNI2_PLEWA</name>
<feature type="compositionally biased region" description="Acidic residues" evidence="1">
    <location>
        <begin position="38"/>
        <end position="47"/>
    </location>
</feature>
<dbReference type="EMBL" id="JANPWB010000001">
    <property type="protein sequence ID" value="KAJ1215614.1"/>
    <property type="molecule type" value="Genomic_DNA"/>
</dbReference>
<gene>
    <name evidence="2" type="ORF">NDU88_003222</name>
</gene>
<feature type="region of interest" description="Disordered" evidence="1">
    <location>
        <begin position="1"/>
        <end position="55"/>
    </location>
</feature>
<evidence type="ECO:0000313" key="3">
    <source>
        <dbReference type="Proteomes" id="UP001066276"/>
    </source>
</evidence>
<feature type="compositionally biased region" description="Basic and acidic residues" evidence="1">
    <location>
        <begin position="20"/>
        <end position="37"/>
    </location>
</feature>
<protein>
    <submittedName>
        <fullName evidence="2">Uncharacterized protein</fullName>
    </submittedName>
</protein>
<comment type="caution">
    <text evidence="2">The sequence shown here is derived from an EMBL/GenBank/DDBJ whole genome shotgun (WGS) entry which is preliminary data.</text>
</comment>
<accession>A0AAV7WNI2</accession>
<proteinExistence type="predicted"/>
<dbReference type="AlphaFoldDB" id="A0AAV7WNI2"/>
<evidence type="ECO:0000256" key="1">
    <source>
        <dbReference type="SAM" id="MobiDB-lite"/>
    </source>
</evidence>
<sequence length="135" mass="16230">MMNRRAKERTEREQEEEGEEKVPQDNLEGKENKKVVIQEEDLDEDEDLDHKEGTTVPSMMSSWHYNGNFLKEKLLEDNRTFWKQQQDLMQWCVIGSRSKLVNMTLEFQPNSEEFVFVLLRETNPYAYEKVLKSYF</sequence>
<keyword evidence="3" id="KW-1185">Reference proteome</keyword>
<organism evidence="2 3">
    <name type="scientific">Pleurodeles waltl</name>
    <name type="common">Iberian ribbed newt</name>
    <dbReference type="NCBI Taxonomy" id="8319"/>
    <lineage>
        <taxon>Eukaryota</taxon>
        <taxon>Metazoa</taxon>
        <taxon>Chordata</taxon>
        <taxon>Craniata</taxon>
        <taxon>Vertebrata</taxon>
        <taxon>Euteleostomi</taxon>
        <taxon>Amphibia</taxon>
        <taxon>Batrachia</taxon>
        <taxon>Caudata</taxon>
        <taxon>Salamandroidea</taxon>
        <taxon>Salamandridae</taxon>
        <taxon>Pleurodelinae</taxon>
        <taxon>Pleurodeles</taxon>
    </lineage>
</organism>
<dbReference type="Proteomes" id="UP001066276">
    <property type="component" value="Chromosome 1_1"/>
</dbReference>
<evidence type="ECO:0000313" key="2">
    <source>
        <dbReference type="EMBL" id="KAJ1215614.1"/>
    </source>
</evidence>
<reference evidence="2" key="1">
    <citation type="journal article" date="2022" name="bioRxiv">
        <title>Sequencing and chromosome-scale assembly of the giantPleurodeles waltlgenome.</title>
        <authorList>
            <person name="Brown T."/>
            <person name="Elewa A."/>
            <person name="Iarovenko S."/>
            <person name="Subramanian E."/>
            <person name="Araus A.J."/>
            <person name="Petzold A."/>
            <person name="Susuki M."/>
            <person name="Suzuki K.-i.T."/>
            <person name="Hayashi T."/>
            <person name="Toyoda A."/>
            <person name="Oliveira C."/>
            <person name="Osipova E."/>
            <person name="Leigh N.D."/>
            <person name="Simon A."/>
            <person name="Yun M.H."/>
        </authorList>
    </citation>
    <scope>NUCLEOTIDE SEQUENCE</scope>
    <source>
        <strain evidence="2">20211129_DDA</strain>
        <tissue evidence="2">Liver</tissue>
    </source>
</reference>